<gene>
    <name evidence="2" type="ORF">LPB142_09990</name>
</gene>
<dbReference type="AlphaFoldDB" id="A0A1D9MCL1"/>
<dbReference type="Gene3D" id="2.170.16.10">
    <property type="entry name" value="Hedgehog/Intein (Hint) domain"/>
    <property type="match status" value="1"/>
</dbReference>
<dbReference type="RefSeq" id="WP_071166282.1">
    <property type="nucleotide sequence ID" value="NZ_CP017781.1"/>
</dbReference>
<feature type="domain" description="Hedgehog/Intein (Hint)" evidence="1">
    <location>
        <begin position="72"/>
        <end position="214"/>
    </location>
</feature>
<dbReference type="InterPro" id="IPR036844">
    <property type="entry name" value="Hint_dom_sf"/>
</dbReference>
<evidence type="ECO:0000259" key="1">
    <source>
        <dbReference type="Pfam" id="PF13403"/>
    </source>
</evidence>
<evidence type="ECO:0000313" key="2">
    <source>
        <dbReference type="EMBL" id="AOZ69605.1"/>
    </source>
</evidence>
<dbReference type="Pfam" id="PF13403">
    <property type="entry name" value="Hint_2"/>
    <property type="match status" value="1"/>
</dbReference>
<organism evidence="2 3">
    <name type="scientific">Rhodobacter xanthinilyticus</name>
    <dbReference type="NCBI Taxonomy" id="1850250"/>
    <lineage>
        <taxon>Bacteria</taxon>
        <taxon>Pseudomonadati</taxon>
        <taxon>Pseudomonadota</taxon>
        <taxon>Alphaproteobacteria</taxon>
        <taxon>Rhodobacterales</taxon>
        <taxon>Rhodobacter group</taxon>
        <taxon>Rhodobacter</taxon>
    </lineage>
</organism>
<name>A0A1D9MCL1_9RHOB</name>
<dbReference type="KEGG" id="rhp:LPB142_09990"/>
<protein>
    <recommendedName>
        <fullName evidence="1">Hedgehog/Intein (Hint) domain-containing protein</fullName>
    </recommendedName>
</protein>
<dbReference type="STRING" id="1850250.LPB142_09990"/>
<reference evidence="2 3" key="1">
    <citation type="submission" date="2016-10" db="EMBL/GenBank/DDBJ databases">
        <title>Rhodobacter sp. LPB0142, isolated from sea water.</title>
        <authorList>
            <person name="Kim E."/>
            <person name="Yi H."/>
        </authorList>
    </citation>
    <scope>NUCLEOTIDE SEQUENCE [LARGE SCALE GENOMIC DNA]</scope>
    <source>
        <strain evidence="2 3">LPB0142</strain>
    </source>
</reference>
<dbReference type="InterPro" id="IPR028992">
    <property type="entry name" value="Hedgehog/Intein_dom"/>
</dbReference>
<sequence>MTATDLRLSLEGDLSFRTRLEGGFAERGDSATRELRFIFSDYDLADGVVQARDRNSNRVFSGTLSAFSGAVPCFTPATQIATGQGLIAVEDLVPGMRVVTRDNGLQTVRWVGRRRFGWRALGLIPALRPIKIRAGALGNGLPERDMVVSPNHRFLTQSPLPWDRGEGLVQAKDMTVFDGVTSDTRPEVEYVQILCDRHELLLADGCWSESFRPTRASLPLLSEADATGLLEVLPELAQTDPAYQGVRPDLVADPGLATA</sequence>
<evidence type="ECO:0000313" key="3">
    <source>
        <dbReference type="Proteomes" id="UP000176562"/>
    </source>
</evidence>
<dbReference type="SUPFAM" id="SSF51294">
    <property type="entry name" value="Hedgehog/intein (Hint) domain"/>
    <property type="match status" value="1"/>
</dbReference>
<accession>A0A1D9MCL1</accession>
<dbReference type="Proteomes" id="UP000176562">
    <property type="component" value="Chromosome"/>
</dbReference>
<proteinExistence type="predicted"/>
<dbReference type="EMBL" id="CP017781">
    <property type="protein sequence ID" value="AOZ69605.1"/>
    <property type="molecule type" value="Genomic_DNA"/>
</dbReference>
<keyword evidence="3" id="KW-1185">Reference proteome</keyword>